<reference evidence="1 2" key="1">
    <citation type="submission" date="2014-04" db="EMBL/GenBank/DDBJ databases">
        <authorList>
            <consortium name="DOE Joint Genome Institute"/>
            <person name="Kuo A."/>
            <person name="Kohler A."/>
            <person name="Costa M.D."/>
            <person name="Nagy L.G."/>
            <person name="Floudas D."/>
            <person name="Copeland A."/>
            <person name="Barry K.W."/>
            <person name="Cichocki N."/>
            <person name="Veneault-Fourrey C."/>
            <person name="LaButti K."/>
            <person name="Lindquist E.A."/>
            <person name="Lipzen A."/>
            <person name="Lundell T."/>
            <person name="Morin E."/>
            <person name="Murat C."/>
            <person name="Sun H."/>
            <person name="Tunlid A."/>
            <person name="Henrissat B."/>
            <person name="Grigoriev I.V."/>
            <person name="Hibbett D.S."/>
            <person name="Martin F."/>
            <person name="Nordberg H.P."/>
            <person name="Cantor M.N."/>
            <person name="Hua S.X."/>
        </authorList>
    </citation>
    <scope>NUCLEOTIDE SEQUENCE [LARGE SCALE GENOMIC DNA]</scope>
    <source>
        <strain evidence="1 2">Marx 270</strain>
    </source>
</reference>
<evidence type="ECO:0000313" key="1">
    <source>
        <dbReference type="EMBL" id="KIN92849.1"/>
    </source>
</evidence>
<organism evidence="1 2">
    <name type="scientific">Pisolithus tinctorius Marx 270</name>
    <dbReference type="NCBI Taxonomy" id="870435"/>
    <lineage>
        <taxon>Eukaryota</taxon>
        <taxon>Fungi</taxon>
        <taxon>Dikarya</taxon>
        <taxon>Basidiomycota</taxon>
        <taxon>Agaricomycotina</taxon>
        <taxon>Agaricomycetes</taxon>
        <taxon>Agaricomycetidae</taxon>
        <taxon>Boletales</taxon>
        <taxon>Sclerodermatineae</taxon>
        <taxon>Pisolithaceae</taxon>
        <taxon>Pisolithus</taxon>
    </lineage>
</organism>
<accession>A0A0C3MVA9</accession>
<dbReference type="HOGENOM" id="CLU_3033376_0_0_1"/>
<dbReference type="Proteomes" id="UP000054217">
    <property type="component" value="Unassembled WGS sequence"/>
</dbReference>
<dbReference type="EMBL" id="KN832336">
    <property type="protein sequence ID" value="KIN92849.1"/>
    <property type="molecule type" value="Genomic_DNA"/>
</dbReference>
<sequence>MPRKEQFAAGPWSPNVDGSEGNWPWNLATMWQLVMQKAHKNLLCVPRLPRTRKLS</sequence>
<proteinExistence type="predicted"/>
<protein>
    <submittedName>
        <fullName evidence="1">Uncharacterized protein</fullName>
    </submittedName>
</protein>
<dbReference type="InParanoid" id="A0A0C3MVA9"/>
<name>A0A0C3MVA9_PISTI</name>
<evidence type="ECO:0000313" key="2">
    <source>
        <dbReference type="Proteomes" id="UP000054217"/>
    </source>
</evidence>
<gene>
    <name evidence="1" type="ORF">M404DRAFT_1009326</name>
</gene>
<reference evidence="2" key="2">
    <citation type="submission" date="2015-01" db="EMBL/GenBank/DDBJ databases">
        <title>Evolutionary Origins and Diversification of the Mycorrhizal Mutualists.</title>
        <authorList>
            <consortium name="DOE Joint Genome Institute"/>
            <consortium name="Mycorrhizal Genomics Consortium"/>
            <person name="Kohler A."/>
            <person name="Kuo A."/>
            <person name="Nagy L.G."/>
            <person name="Floudas D."/>
            <person name="Copeland A."/>
            <person name="Barry K.W."/>
            <person name="Cichocki N."/>
            <person name="Veneault-Fourrey C."/>
            <person name="LaButti K."/>
            <person name="Lindquist E.A."/>
            <person name="Lipzen A."/>
            <person name="Lundell T."/>
            <person name="Morin E."/>
            <person name="Murat C."/>
            <person name="Riley R."/>
            <person name="Ohm R."/>
            <person name="Sun H."/>
            <person name="Tunlid A."/>
            <person name="Henrissat B."/>
            <person name="Grigoriev I.V."/>
            <person name="Hibbett D.S."/>
            <person name="Martin F."/>
        </authorList>
    </citation>
    <scope>NUCLEOTIDE SEQUENCE [LARGE SCALE GENOMIC DNA]</scope>
    <source>
        <strain evidence="2">Marx 270</strain>
    </source>
</reference>
<dbReference type="AlphaFoldDB" id="A0A0C3MVA9"/>
<keyword evidence="2" id="KW-1185">Reference proteome</keyword>